<dbReference type="Gene3D" id="4.10.280.10">
    <property type="entry name" value="Helix-loop-helix DNA-binding domain"/>
    <property type="match status" value="1"/>
</dbReference>
<feature type="region of interest" description="Disordered" evidence="7">
    <location>
        <begin position="74"/>
        <end position="184"/>
    </location>
</feature>
<organism evidence="10">
    <name type="scientific">Arundo donax</name>
    <name type="common">Giant reed</name>
    <name type="synonym">Donax arundinaceus</name>
    <dbReference type="NCBI Taxonomy" id="35708"/>
    <lineage>
        <taxon>Eukaryota</taxon>
        <taxon>Viridiplantae</taxon>
        <taxon>Streptophyta</taxon>
        <taxon>Embryophyta</taxon>
        <taxon>Tracheophyta</taxon>
        <taxon>Spermatophyta</taxon>
        <taxon>Magnoliopsida</taxon>
        <taxon>Liliopsida</taxon>
        <taxon>Poales</taxon>
        <taxon>Poaceae</taxon>
        <taxon>PACMAD clade</taxon>
        <taxon>Arundinoideae</taxon>
        <taxon>Arundineae</taxon>
        <taxon>Arundo</taxon>
    </lineage>
</organism>
<dbReference type="FunFam" id="4.10.280.10:FF:000050">
    <property type="entry name" value="Basic helix-loop-helix transcription factor"/>
    <property type="match status" value="1"/>
</dbReference>
<dbReference type="SMART" id="SM00353">
    <property type="entry name" value="HLH"/>
    <property type="match status" value="1"/>
</dbReference>
<dbReference type="Pfam" id="PF22754">
    <property type="entry name" value="bHLH-TF_ACT-like_plant"/>
    <property type="match status" value="1"/>
</dbReference>
<dbReference type="GO" id="GO:0003677">
    <property type="term" value="F:DNA binding"/>
    <property type="evidence" value="ECO:0007669"/>
    <property type="project" value="UniProtKB-KW"/>
</dbReference>
<comment type="subcellular location">
    <subcellularLocation>
        <location evidence="1">Nucleus</location>
    </subcellularLocation>
</comment>
<feature type="region of interest" description="Disordered" evidence="7">
    <location>
        <begin position="239"/>
        <end position="276"/>
    </location>
</feature>
<dbReference type="GO" id="GO:0003700">
    <property type="term" value="F:DNA-binding transcription factor activity"/>
    <property type="evidence" value="ECO:0007669"/>
    <property type="project" value="InterPro"/>
</dbReference>
<keyword evidence="6" id="KW-0539">Nucleus</keyword>
<dbReference type="GO" id="GO:0046983">
    <property type="term" value="F:protein dimerization activity"/>
    <property type="evidence" value="ECO:0007669"/>
    <property type="project" value="InterPro"/>
</dbReference>
<comment type="similarity">
    <text evidence="2">Belongs to the bHLH protein family.</text>
</comment>
<evidence type="ECO:0000313" key="10">
    <source>
        <dbReference type="EMBL" id="JAE29617.1"/>
    </source>
</evidence>
<dbReference type="EMBL" id="GBRH01168279">
    <property type="protein sequence ID" value="JAE29617.1"/>
    <property type="molecule type" value="Transcribed_RNA"/>
</dbReference>
<feature type="region of interest" description="Disordered" evidence="7">
    <location>
        <begin position="1"/>
        <end position="53"/>
    </location>
</feature>
<proteinExistence type="inferred from homology"/>
<dbReference type="InterPro" id="IPR044283">
    <property type="entry name" value="FAMA/SPEECHLESS/MUTE-like"/>
</dbReference>
<evidence type="ECO:0000256" key="7">
    <source>
        <dbReference type="SAM" id="MobiDB-lite"/>
    </source>
</evidence>
<evidence type="ECO:0000256" key="6">
    <source>
        <dbReference type="ARBA" id="ARBA00023242"/>
    </source>
</evidence>
<dbReference type="GO" id="GO:0005634">
    <property type="term" value="C:nucleus"/>
    <property type="evidence" value="ECO:0007669"/>
    <property type="project" value="UniProtKB-SubCell"/>
</dbReference>
<evidence type="ECO:0000256" key="2">
    <source>
        <dbReference type="ARBA" id="ARBA00005510"/>
    </source>
</evidence>
<dbReference type="GO" id="GO:0045893">
    <property type="term" value="P:positive regulation of DNA-templated transcription"/>
    <property type="evidence" value="ECO:0007669"/>
    <property type="project" value="TreeGrafter"/>
</dbReference>
<dbReference type="AlphaFoldDB" id="A0A0A9GYP1"/>
<feature type="compositionally biased region" description="Acidic residues" evidence="7">
    <location>
        <begin position="85"/>
        <end position="94"/>
    </location>
</feature>
<dbReference type="InterPro" id="IPR011598">
    <property type="entry name" value="bHLH_dom"/>
</dbReference>
<keyword evidence="4" id="KW-0238">DNA-binding</keyword>
<dbReference type="InterPro" id="IPR036638">
    <property type="entry name" value="HLH_DNA-bd_sf"/>
</dbReference>
<dbReference type="PANTHER" id="PTHR46684:SF6">
    <property type="entry name" value="TRANSCRIPTION FACTOR FAMA"/>
    <property type="match status" value="1"/>
</dbReference>
<feature type="domain" description="ACT" evidence="9">
    <location>
        <begin position="330"/>
        <end position="404"/>
    </location>
</feature>
<evidence type="ECO:0000259" key="8">
    <source>
        <dbReference type="PROSITE" id="PS50888"/>
    </source>
</evidence>
<accession>A0A0A9GYP1</accession>
<evidence type="ECO:0000256" key="1">
    <source>
        <dbReference type="ARBA" id="ARBA00004123"/>
    </source>
</evidence>
<feature type="compositionally biased region" description="Basic and acidic residues" evidence="7">
    <location>
        <begin position="167"/>
        <end position="184"/>
    </location>
</feature>
<feature type="compositionally biased region" description="Basic and acidic residues" evidence="7">
    <location>
        <begin position="1"/>
        <end position="11"/>
    </location>
</feature>
<dbReference type="GO" id="GO:0010052">
    <property type="term" value="P:guard cell differentiation"/>
    <property type="evidence" value="ECO:0007669"/>
    <property type="project" value="InterPro"/>
</dbReference>
<dbReference type="PANTHER" id="PTHR46684">
    <property type="entry name" value="TRANSCRIPTION FACTOR FAMA"/>
    <property type="match status" value="1"/>
</dbReference>
<keyword evidence="5" id="KW-0804">Transcription</keyword>
<dbReference type="SUPFAM" id="SSF47459">
    <property type="entry name" value="HLH, helix-loop-helix DNA-binding domain"/>
    <property type="match status" value="1"/>
</dbReference>
<evidence type="ECO:0000259" key="9">
    <source>
        <dbReference type="PROSITE" id="PS51671"/>
    </source>
</evidence>
<dbReference type="CDD" id="cd11448">
    <property type="entry name" value="bHLH_AtFAMA_like"/>
    <property type="match status" value="1"/>
</dbReference>
<dbReference type="Pfam" id="PF00010">
    <property type="entry name" value="HLH"/>
    <property type="match status" value="1"/>
</dbReference>
<evidence type="ECO:0000256" key="4">
    <source>
        <dbReference type="ARBA" id="ARBA00023125"/>
    </source>
</evidence>
<feature type="compositionally biased region" description="Low complexity" evidence="7">
    <location>
        <begin position="37"/>
        <end position="49"/>
    </location>
</feature>
<evidence type="ECO:0000256" key="5">
    <source>
        <dbReference type="ARBA" id="ARBA00023163"/>
    </source>
</evidence>
<dbReference type="PROSITE" id="PS51671">
    <property type="entry name" value="ACT"/>
    <property type="match status" value="1"/>
</dbReference>
<keyword evidence="3" id="KW-0805">Transcription regulation</keyword>
<reference evidence="10" key="2">
    <citation type="journal article" date="2015" name="Data Brief">
        <title>Shoot transcriptome of the giant reed, Arundo donax.</title>
        <authorList>
            <person name="Barrero R.A."/>
            <person name="Guerrero F.D."/>
            <person name="Moolhuijzen P."/>
            <person name="Goolsby J.A."/>
            <person name="Tidwell J."/>
            <person name="Bellgard S.E."/>
            <person name="Bellgard M.I."/>
        </authorList>
    </citation>
    <scope>NUCLEOTIDE SEQUENCE</scope>
    <source>
        <tissue evidence="10">Shoot tissue taken approximately 20 cm above the soil surface</tissue>
    </source>
</reference>
<reference evidence="10" key="1">
    <citation type="submission" date="2014-09" db="EMBL/GenBank/DDBJ databases">
        <authorList>
            <person name="Magalhaes I.L.F."/>
            <person name="Oliveira U."/>
            <person name="Santos F.R."/>
            <person name="Vidigal T.H.D.A."/>
            <person name="Brescovit A.D."/>
            <person name="Santos A.J."/>
        </authorList>
    </citation>
    <scope>NUCLEOTIDE SEQUENCE</scope>
    <source>
        <tissue evidence="10">Shoot tissue taken approximately 20 cm above the soil surface</tissue>
    </source>
</reference>
<dbReference type="InterPro" id="IPR054502">
    <property type="entry name" value="bHLH-TF_ACT-like_plant"/>
</dbReference>
<evidence type="ECO:0000256" key="3">
    <source>
        <dbReference type="ARBA" id="ARBA00023015"/>
    </source>
</evidence>
<feature type="domain" description="BHLH" evidence="8">
    <location>
        <begin position="174"/>
        <end position="225"/>
    </location>
</feature>
<sequence length="404" mass="43549">MDKEQGSHSHLDSFAPLDGAPEEQRGGGAEMVDYMLGQAPPAQPPTGQQSQVSFDKLSFSDVLQFADFGPKLALNQPAASAGREDVDDGDDSDDSYFFRFQALPSLPAAPGGHHAEQQEGSKTTGDGGTHDVSESTTLVQQADGGGRAEKGGDQGKSGRRKRPRTVKTSEEVESQRMTHIAVERNRRRQMNDYLRILRSLMPGSYVQRGDQASIIGGAIEFIRELEQLIQCLESQKRRRLYGGSSDAPRPVVDAAGASAPTSTQQHQPQPPPPPFFPPSLQFPVASGGGDSAAKILDLNAGRAGGLREEVAENKSCLADIEVRALGADAMIKILSRRRPGQLIKTIAALEDMQMSILHTNITTIEQTVLYSFNVKIAGEARFSAEDIAGAVHQILSFIDVNYTL</sequence>
<name>A0A0A9GYP1_ARUDO</name>
<dbReference type="InterPro" id="IPR002912">
    <property type="entry name" value="ACT_dom"/>
</dbReference>
<dbReference type="PROSITE" id="PS50888">
    <property type="entry name" value="BHLH"/>
    <property type="match status" value="1"/>
</dbReference>
<protein>
    <submittedName>
        <fullName evidence="10">FMA</fullName>
    </submittedName>
</protein>